<dbReference type="EMBL" id="CAJHUB010000662">
    <property type="protein sequence ID" value="CAD7671362.1"/>
    <property type="molecule type" value="Genomic_DNA"/>
</dbReference>
<evidence type="ECO:0000313" key="2">
    <source>
        <dbReference type="EMBL" id="CAD7671362.1"/>
    </source>
</evidence>
<protein>
    <submittedName>
        <fullName evidence="2">(raccoon dog) hypothetical protein</fullName>
    </submittedName>
</protein>
<sequence>MESPFRCEIIISSSNRGRGKKKKKKKNKQKTTTSPLPPRKASKRTKMEKDAHADGDYVPKVRRRLARPRPPRSPPPPAPQPRAPAAKRRAHRKAGPAGTARGFRPEARRSPFGSGPSPAPARELSRRLHIRDQRLAPARISGEGHEEEDPVTPLPAPVVAQAPALGERVMKLELGKCIGLWPLCWRAISPKVNIAHIKGTTTSILLLQNFTADVLGQNPCLQNSGLSFTCIHVP</sequence>
<feature type="region of interest" description="Disordered" evidence="1">
    <location>
        <begin position="1"/>
        <end position="130"/>
    </location>
</feature>
<gene>
    <name evidence="2" type="ORF">NYPRO_LOCUS4157</name>
</gene>
<organism evidence="2 3">
    <name type="scientific">Nyctereutes procyonoides</name>
    <name type="common">Raccoon dog</name>
    <name type="synonym">Canis procyonoides</name>
    <dbReference type="NCBI Taxonomy" id="34880"/>
    <lineage>
        <taxon>Eukaryota</taxon>
        <taxon>Metazoa</taxon>
        <taxon>Chordata</taxon>
        <taxon>Craniata</taxon>
        <taxon>Vertebrata</taxon>
        <taxon>Euteleostomi</taxon>
        <taxon>Mammalia</taxon>
        <taxon>Eutheria</taxon>
        <taxon>Laurasiatheria</taxon>
        <taxon>Carnivora</taxon>
        <taxon>Caniformia</taxon>
        <taxon>Canidae</taxon>
        <taxon>Nyctereutes</taxon>
    </lineage>
</organism>
<evidence type="ECO:0000313" key="3">
    <source>
        <dbReference type="Proteomes" id="UP000645828"/>
    </source>
</evidence>
<name>A0A811Y554_NYCPR</name>
<reference evidence="2" key="1">
    <citation type="submission" date="2020-12" db="EMBL/GenBank/DDBJ databases">
        <authorList>
            <consortium name="Molecular Ecology Group"/>
        </authorList>
    </citation>
    <scope>NUCLEOTIDE SEQUENCE</scope>
    <source>
        <strain evidence="2">TBG_1078</strain>
    </source>
</reference>
<accession>A0A811Y554</accession>
<evidence type="ECO:0000256" key="1">
    <source>
        <dbReference type="SAM" id="MobiDB-lite"/>
    </source>
</evidence>
<feature type="compositionally biased region" description="Pro residues" evidence="1">
    <location>
        <begin position="71"/>
        <end position="82"/>
    </location>
</feature>
<dbReference type="Proteomes" id="UP000645828">
    <property type="component" value="Unassembled WGS sequence"/>
</dbReference>
<keyword evidence="3" id="KW-1185">Reference proteome</keyword>
<feature type="compositionally biased region" description="Low complexity" evidence="1">
    <location>
        <begin position="110"/>
        <end position="122"/>
    </location>
</feature>
<feature type="compositionally biased region" description="Basic residues" evidence="1">
    <location>
        <begin position="60"/>
        <end position="70"/>
    </location>
</feature>
<comment type="caution">
    <text evidence="2">The sequence shown here is derived from an EMBL/GenBank/DDBJ whole genome shotgun (WGS) entry which is preliminary data.</text>
</comment>
<proteinExistence type="predicted"/>
<dbReference type="AlphaFoldDB" id="A0A811Y554"/>
<feature type="compositionally biased region" description="Basic residues" evidence="1">
    <location>
        <begin position="85"/>
        <end position="94"/>
    </location>
</feature>
<feature type="compositionally biased region" description="Basic residues" evidence="1">
    <location>
        <begin position="17"/>
        <end position="29"/>
    </location>
</feature>
<feature type="compositionally biased region" description="Basic and acidic residues" evidence="1">
    <location>
        <begin position="45"/>
        <end position="59"/>
    </location>
</feature>